<feature type="region of interest" description="Disordered" evidence="2">
    <location>
        <begin position="614"/>
        <end position="673"/>
    </location>
</feature>
<feature type="region of interest" description="Disordered" evidence="2">
    <location>
        <begin position="1169"/>
        <end position="1204"/>
    </location>
</feature>
<feature type="region of interest" description="Disordered" evidence="2">
    <location>
        <begin position="1277"/>
        <end position="1315"/>
    </location>
</feature>
<dbReference type="InterPro" id="IPR011992">
    <property type="entry name" value="EF-hand-dom_pair"/>
</dbReference>
<feature type="region of interest" description="Disordered" evidence="2">
    <location>
        <begin position="1"/>
        <end position="54"/>
    </location>
</feature>
<dbReference type="GO" id="GO:0005509">
    <property type="term" value="F:calcium ion binding"/>
    <property type="evidence" value="ECO:0007669"/>
    <property type="project" value="InterPro"/>
</dbReference>
<dbReference type="Proteomes" id="UP000325113">
    <property type="component" value="Unassembled WGS sequence"/>
</dbReference>
<evidence type="ECO:0000256" key="2">
    <source>
        <dbReference type="SAM" id="MobiDB-lite"/>
    </source>
</evidence>
<protein>
    <recommendedName>
        <fullName evidence="3">EF-hand domain-containing protein</fullName>
    </recommendedName>
</protein>
<evidence type="ECO:0000259" key="3">
    <source>
        <dbReference type="PROSITE" id="PS50222"/>
    </source>
</evidence>
<keyword evidence="1" id="KW-0106">Calcium</keyword>
<accession>A0A5A8D028</accession>
<feature type="compositionally biased region" description="Low complexity" evidence="2">
    <location>
        <begin position="1278"/>
        <end position="1293"/>
    </location>
</feature>
<feature type="compositionally biased region" description="Gly residues" evidence="2">
    <location>
        <begin position="619"/>
        <end position="637"/>
    </location>
</feature>
<comment type="caution">
    <text evidence="4">The sequence shown here is derived from an EMBL/GenBank/DDBJ whole genome shotgun (WGS) entry which is preliminary data.</text>
</comment>
<organism evidence="4 5">
    <name type="scientific">Cafeteria roenbergensis</name>
    <name type="common">Marine flagellate</name>
    <dbReference type="NCBI Taxonomy" id="33653"/>
    <lineage>
        <taxon>Eukaryota</taxon>
        <taxon>Sar</taxon>
        <taxon>Stramenopiles</taxon>
        <taxon>Bigyra</taxon>
        <taxon>Opalozoa</taxon>
        <taxon>Bicosoecida</taxon>
        <taxon>Cafeteriaceae</taxon>
        <taxon>Cafeteria</taxon>
    </lineage>
</organism>
<dbReference type="EMBL" id="VLTM01000064">
    <property type="protein sequence ID" value="KAA0158666.1"/>
    <property type="molecule type" value="Genomic_DNA"/>
</dbReference>
<feature type="compositionally biased region" description="Polar residues" evidence="2">
    <location>
        <begin position="1461"/>
        <end position="1472"/>
    </location>
</feature>
<dbReference type="PROSITE" id="PS50222">
    <property type="entry name" value="EF_HAND_2"/>
    <property type="match status" value="1"/>
</dbReference>
<gene>
    <name evidence="4" type="ORF">FNF31_05313</name>
</gene>
<feature type="compositionally biased region" description="Polar residues" evidence="2">
    <location>
        <begin position="1"/>
        <end position="25"/>
    </location>
</feature>
<feature type="compositionally biased region" description="Acidic residues" evidence="2">
    <location>
        <begin position="1349"/>
        <end position="1362"/>
    </location>
</feature>
<feature type="region of interest" description="Disordered" evidence="2">
    <location>
        <begin position="68"/>
        <end position="97"/>
    </location>
</feature>
<proteinExistence type="predicted"/>
<dbReference type="PROSITE" id="PS00018">
    <property type="entry name" value="EF_HAND_1"/>
    <property type="match status" value="1"/>
</dbReference>
<feature type="region of interest" description="Disordered" evidence="2">
    <location>
        <begin position="1332"/>
        <end position="1362"/>
    </location>
</feature>
<evidence type="ECO:0000313" key="4">
    <source>
        <dbReference type="EMBL" id="KAA0158666.1"/>
    </source>
</evidence>
<feature type="compositionally biased region" description="Gly residues" evidence="2">
    <location>
        <begin position="645"/>
        <end position="664"/>
    </location>
</feature>
<dbReference type="PANTHER" id="PTHR34894">
    <property type="entry name" value="SAM-DEPENDENT METHYLTRANSFERASE RSMI, CONSERVED SITE"/>
    <property type="match status" value="1"/>
</dbReference>
<dbReference type="InterPro" id="IPR018247">
    <property type="entry name" value="EF_Hand_1_Ca_BS"/>
</dbReference>
<dbReference type="PANTHER" id="PTHR34894:SF5">
    <property type="entry name" value="EF-HAND DOMAIN-CONTAINING PROTEIN"/>
    <property type="match status" value="1"/>
</dbReference>
<evidence type="ECO:0000256" key="1">
    <source>
        <dbReference type="ARBA" id="ARBA00022837"/>
    </source>
</evidence>
<evidence type="ECO:0000313" key="5">
    <source>
        <dbReference type="Proteomes" id="UP000325113"/>
    </source>
</evidence>
<sequence>MSSSRAQLFTSGVRNRTSGDVTKSVQKMRDATAGAEKEREEEFLSGEAGGDADPHTMREELLRAAAAAGAGSLRRRNLGQTATASSDMLPASPLASPDRLMIGSMASMGGSLDGGLAGWGSVASVAGSQRGSPSALDIEGGYPSDAAVAPLDGDSAWAARSSRQGRRAGRREPALATLSSAQLGTAPGRKPAAGRGYAIAGGVARPLAADATVAALVSPFTSARSQQLAFRGSRSGSATVLEPFTKAAAGSRPSAAESKSGRGPPLLRRSAPGLPPTASLAETALPRAASALRAASSARGFVQVPMSTMAALGRGGGALSLAGGASVSSWRGGEMAAQRGGAAGPSPVRGPADVPIAPLAHTSSELLAGLPQEERKVMMLQEWAQSYEGDGPGGGAGAGGGAAAFRSPVLQAELKLSRARIFSGAAPRPADLVTAVAFEVLERVEAAAGPLGGVLRVVRRVLAQAVYVEAAAEEETADELVPMSRSVAEASRAVAAELTAAREGTGTGTGTGAGAGAGAGAFESSAMARYFALTLHATDTARMKEERERVRAVAERLRATLVAWERARQQQLRAEGRRTRVVSTWQRLLTKTSAAQTAAARAELAATLEAAEAGKGARGRGGGAGAGAGAGGSGGGLRGERAASGAGGSGSGSGRNGGGGGGEGDGAHVGDGDGADSGYGSVAGAVDGILAIDSDAERLRAILDALEAMPHLIRDVVRAMLVGKEGQRAALGEAPAAQLALEAVTQRVGGTSVGVLSGLVRGLFRAGRDEAEPRKRAMLLGEAIQAAGADGLGALPSMLRLVMQAQGGAWRGTAVRYLTAVDNDMLDPEQVTAHVSGDDVDEVRVALPGELGSAVSGFFSREELITLLRDLLDFLGGDALGSCVGAMVDPRGPLHAPTREDLDRRERVGLLKLLLSAASVDEVREAMPPGMLAALGAEGGDGGAAAAAADVAKRVRANKAASAEEAARTAALPAEVRSMLRYTRKPPRGLRDKTRLKAERAASLVYEVWAAKAREDTFDDSRGETRQPLGAYTRDYLLQKLGLASLADGALYGLVGAMRKSGEGNVRLQRFGTMMGVLEPESFSPRRADVFLLLCKLCFTRFTDKTFKNRPLGTCFVLADTAASALSALFPATDTRLPASTERIGLEPDLRSALLADVAEKTITYGDFVAEHSGGGPPSPEPAAGHGSRHSRPAAAPHRGLRGGPDFALTAQAVDFDWLAERALKAWADQRERDARSMKWLFERHDADGNGVLSLAEFSTLLKDCLSGADGDGGVTAGGSFSSTSSAEAGGEARLPRGRSGRDLQEGSAGPGGLGRRRVLKLFEEVMRLSRQAARARHGGKGKRSGGAGDDEDDEDDDGEDLDAALPESFAALCDSHGILPPPYARRESRLASAEDAGPAAALPRSSSRLLAGPRERSQLSSFRRSPGAGSRQDVARQVPRLPSSRLARAGASVGGAAESDSGSGRLSVASSRHSDASEVEAFGVADVTE</sequence>
<reference evidence="4 5" key="1">
    <citation type="submission" date="2019-07" db="EMBL/GenBank/DDBJ databases">
        <title>Genomes of Cafeteria roenbergensis.</title>
        <authorList>
            <person name="Fischer M.G."/>
            <person name="Hackl T."/>
            <person name="Roman M."/>
        </authorList>
    </citation>
    <scope>NUCLEOTIDE SEQUENCE [LARGE SCALE GENOMIC DNA]</scope>
    <source>
        <strain evidence="4 5">Cflag</strain>
    </source>
</reference>
<dbReference type="InterPro" id="IPR002048">
    <property type="entry name" value="EF_hand_dom"/>
</dbReference>
<dbReference type="SUPFAM" id="SSF47473">
    <property type="entry name" value="EF-hand"/>
    <property type="match status" value="1"/>
</dbReference>
<feature type="region of interest" description="Disordered" evidence="2">
    <location>
        <begin position="245"/>
        <end position="277"/>
    </location>
</feature>
<name>A0A5A8D028_CAFRO</name>
<feature type="region of interest" description="Disordered" evidence="2">
    <location>
        <begin position="1388"/>
        <end position="1490"/>
    </location>
</feature>
<feature type="domain" description="EF-hand" evidence="3">
    <location>
        <begin position="1233"/>
        <end position="1268"/>
    </location>
</feature>
<feature type="compositionally biased region" description="Basic residues" evidence="2">
    <location>
        <begin position="1334"/>
        <end position="1344"/>
    </location>
</feature>
<feature type="compositionally biased region" description="Basic and acidic residues" evidence="2">
    <location>
        <begin position="27"/>
        <end position="42"/>
    </location>
</feature>